<comment type="caution">
    <text evidence="4">The sequence shown here is derived from an EMBL/GenBank/DDBJ whole genome shotgun (WGS) entry which is preliminary data.</text>
</comment>
<evidence type="ECO:0000313" key="5">
    <source>
        <dbReference type="Proteomes" id="UP001055219"/>
    </source>
</evidence>
<dbReference type="GeneID" id="75828485"/>
<organism evidence="4 5">
    <name type="scientific">Emericellopsis cladophorae</name>
    <dbReference type="NCBI Taxonomy" id="2686198"/>
    <lineage>
        <taxon>Eukaryota</taxon>
        <taxon>Fungi</taxon>
        <taxon>Dikarya</taxon>
        <taxon>Ascomycota</taxon>
        <taxon>Pezizomycotina</taxon>
        <taxon>Sordariomycetes</taxon>
        <taxon>Hypocreomycetidae</taxon>
        <taxon>Hypocreales</taxon>
        <taxon>Bionectriaceae</taxon>
        <taxon>Emericellopsis</taxon>
    </lineage>
</organism>
<keyword evidence="5" id="KW-1185">Reference proteome</keyword>
<evidence type="ECO:0000256" key="2">
    <source>
        <dbReference type="SAM" id="Coils"/>
    </source>
</evidence>
<accession>A0A9P9XYC8</accession>
<dbReference type="Pfam" id="PF24883">
    <property type="entry name" value="NPHP3_N"/>
    <property type="match status" value="1"/>
</dbReference>
<dbReference type="OrthoDB" id="538223at2759"/>
<sequence>MDRAVHAAPEAAVVWATVCLGLEILENPVAEALENRNGIQYVLSRMEWYWNLVDLLLDENKAEASTAALRDKLRQNIVRLFEKLLSYQMSSICLYHRNGAAVIGRDIFRIDDWAGQLSSIKEVEEAVQRDLEQYNTQQANIRLQKLNVTAAALESNLQDIFAALRDQREHQTKRDEDDKDKQCLKDLRVTDPRTDKKEIEERKGGLLRDSYAWIRDHVDFQRFRHDGESRLLWIKGDPGKGKTMLMCGIIDELERDSSVSLFYFFCQATGGDRLSTATSVLRGLIFDLARHNTQLTKYVRKKYDYAGRDLFSSVNAWQDLSEILRAMLQDPSLVNVVLVVDALDECSVDRIRLLDFISTPSPAKWIVSSRNWLDIEESLGGAEQKVKLHLELNQESISKAVDSYIKYKTDQLAQKKNYDEQMRDAVLRYLTANANGTFLWVALEVLATTLVAYRPTVLEELKVLVGGLGDLHKEEIEEVISSCGSFLTLQSGHVSFVHQSAKDYLLEAGSCVVVPRGIACQHRVVFSRSLELLSATLHRDMYDLQNPGHPIDEVCAPENDPLVAIRYPCVFWAHHLSDWKSQIG</sequence>
<feature type="coiled-coil region" evidence="2">
    <location>
        <begin position="120"/>
        <end position="156"/>
    </location>
</feature>
<gene>
    <name evidence="4" type="ORF">J7T54_001969</name>
</gene>
<keyword evidence="2" id="KW-0175">Coiled coil</keyword>
<dbReference type="PANTHER" id="PTHR10039">
    <property type="entry name" value="AMELOGENIN"/>
    <property type="match status" value="1"/>
</dbReference>
<dbReference type="InterPro" id="IPR056884">
    <property type="entry name" value="NPHP3-like_N"/>
</dbReference>
<dbReference type="Gene3D" id="3.40.50.300">
    <property type="entry name" value="P-loop containing nucleotide triphosphate hydrolases"/>
    <property type="match status" value="1"/>
</dbReference>
<proteinExistence type="predicted"/>
<evidence type="ECO:0000256" key="1">
    <source>
        <dbReference type="ARBA" id="ARBA00022737"/>
    </source>
</evidence>
<dbReference type="InterPro" id="IPR031359">
    <property type="entry name" value="NACHT_N"/>
</dbReference>
<dbReference type="PROSITE" id="PS50837">
    <property type="entry name" value="NACHT"/>
    <property type="match status" value="1"/>
</dbReference>
<protein>
    <submittedName>
        <fullName evidence="4">Vegetative incompatibility protein HET-E-1</fullName>
    </submittedName>
</protein>
<dbReference type="InterPro" id="IPR027417">
    <property type="entry name" value="P-loop_NTPase"/>
</dbReference>
<name>A0A9P9XYC8_9HYPO</name>
<keyword evidence="1" id="KW-0677">Repeat</keyword>
<dbReference type="Pfam" id="PF17100">
    <property type="entry name" value="NACHT_N"/>
    <property type="match status" value="1"/>
</dbReference>
<reference evidence="4" key="1">
    <citation type="journal article" date="2021" name="J Fungi (Basel)">
        <title>Genomic and Metabolomic Analyses of the Marine Fungus Emericellopsis cladophorae: Insights into Saltwater Adaptability Mechanisms and Its Biosynthetic Potential.</title>
        <authorList>
            <person name="Goncalves M.F.M."/>
            <person name="Hilario S."/>
            <person name="Van de Peer Y."/>
            <person name="Esteves A.C."/>
            <person name="Alves A."/>
        </authorList>
    </citation>
    <scope>NUCLEOTIDE SEQUENCE</scope>
    <source>
        <strain evidence="4">MUM 19.33</strain>
    </source>
</reference>
<dbReference type="PANTHER" id="PTHR10039:SF14">
    <property type="entry name" value="NACHT DOMAIN-CONTAINING PROTEIN"/>
    <property type="match status" value="1"/>
</dbReference>
<dbReference type="Proteomes" id="UP001055219">
    <property type="component" value="Unassembled WGS sequence"/>
</dbReference>
<dbReference type="SUPFAM" id="SSF52540">
    <property type="entry name" value="P-loop containing nucleoside triphosphate hydrolases"/>
    <property type="match status" value="1"/>
</dbReference>
<reference evidence="4" key="2">
    <citation type="submission" date="2022-07" db="EMBL/GenBank/DDBJ databases">
        <authorList>
            <person name="Goncalves M.F.M."/>
            <person name="Hilario S."/>
            <person name="Van De Peer Y."/>
            <person name="Esteves A.C."/>
            <person name="Alves A."/>
        </authorList>
    </citation>
    <scope>NUCLEOTIDE SEQUENCE</scope>
    <source>
        <strain evidence="4">MUM 19.33</strain>
    </source>
</reference>
<feature type="domain" description="NACHT" evidence="3">
    <location>
        <begin position="230"/>
        <end position="370"/>
    </location>
</feature>
<dbReference type="AlphaFoldDB" id="A0A9P9XYC8"/>
<dbReference type="RefSeq" id="XP_051360737.1">
    <property type="nucleotide sequence ID" value="XM_051508126.1"/>
</dbReference>
<dbReference type="InterPro" id="IPR007111">
    <property type="entry name" value="NACHT_NTPase"/>
</dbReference>
<evidence type="ECO:0000313" key="4">
    <source>
        <dbReference type="EMBL" id="KAI6779881.1"/>
    </source>
</evidence>
<evidence type="ECO:0000259" key="3">
    <source>
        <dbReference type="PROSITE" id="PS50837"/>
    </source>
</evidence>
<dbReference type="EMBL" id="JAGIXG020000040">
    <property type="protein sequence ID" value="KAI6779881.1"/>
    <property type="molecule type" value="Genomic_DNA"/>
</dbReference>